<dbReference type="RefSeq" id="WP_196080754.1">
    <property type="nucleotide sequence ID" value="NZ_JADPVI010000004.1"/>
</dbReference>
<evidence type="ECO:0008006" key="3">
    <source>
        <dbReference type="Google" id="ProtNLM"/>
    </source>
</evidence>
<dbReference type="Proteomes" id="UP000660070">
    <property type="component" value="Unassembled WGS sequence"/>
</dbReference>
<comment type="caution">
    <text evidence="1">The sequence shown here is derived from an EMBL/GenBank/DDBJ whole genome shotgun (WGS) entry which is preliminary data.</text>
</comment>
<dbReference type="EMBL" id="JADPVI010000004">
    <property type="protein sequence ID" value="MBF8458324.1"/>
    <property type="molecule type" value="Genomic_DNA"/>
</dbReference>
<protein>
    <recommendedName>
        <fullName evidence="3">Uracil DNA glycosylase superfamily protein</fullName>
    </recommendedName>
</protein>
<proteinExistence type="predicted"/>
<evidence type="ECO:0000313" key="1">
    <source>
        <dbReference type="EMBL" id="MBF8458324.1"/>
    </source>
</evidence>
<accession>A0ABS0FF64</accession>
<gene>
    <name evidence="1" type="ORF">IV494_14160</name>
</gene>
<reference evidence="1 2" key="1">
    <citation type="submission" date="2020-11" db="EMBL/GenBank/DDBJ databases">
        <title>Kaistella gelatinilytica sp. nov., a flavobacterium isolated from Antarctic Soil.</title>
        <authorList>
            <person name="Li J."/>
        </authorList>
    </citation>
    <scope>NUCLEOTIDE SEQUENCE [LARGE SCALE GENOMIC DNA]</scope>
    <source>
        <strain evidence="1 2">G5-32</strain>
    </source>
</reference>
<evidence type="ECO:0000313" key="2">
    <source>
        <dbReference type="Proteomes" id="UP000660070"/>
    </source>
</evidence>
<organism evidence="1 2">
    <name type="scientific">Kaistella gelatinilytica</name>
    <dbReference type="NCBI Taxonomy" id="2787636"/>
    <lineage>
        <taxon>Bacteria</taxon>
        <taxon>Pseudomonadati</taxon>
        <taxon>Bacteroidota</taxon>
        <taxon>Flavobacteriia</taxon>
        <taxon>Flavobacteriales</taxon>
        <taxon>Weeksellaceae</taxon>
        <taxon>Chryseobacterium group</taxon>
        <taxon>Kaistella</taxon>
    </lineage>
</organism>
<keyword evidence="2" id="KW-1185">Reference proteome</keyword>
<sequence length="229" mass="26837">MINLNSQIAKLIDIEKEICTFPNTMVDGAINNEVFLNSKYKIAWFLKESYSEDDGSQYYRDLFTAENLYEDFFKNVATPTWHPIIYISYAILNNFQKWNDLPDIKEFPQMAEVIHNIAILNANKEYSKTGTFTTDDNLKKGFEKFKSIILRQINILNPDILIFGNTFHLYKEIFVTDEDKIEELSTNGLLHTYYKNGKIYLDAYHPASRKKDYVNSIIIAVEKLQNKIR</sequence>
<name>A0ABS0FF64_9FLAO</name>